<dbReference type="Proteomes" id="UP001165136">
    <property type="component" value="Unassembled WGS sequence"/>
</dbReference>
<evidence type="ECO:0000256" key="1">
    <source>
        <dbReference type="ARBA" id="ARBA00022980"/>
    </source>
</evidence>
<dbReference type="PRINTS" id="PR01249">
    <property type="entry name" value="RIBOSOMALL31"/>
</dbReference>
<dbReference type="HAMAP" id="MF_00502">
    <property type="entry name" value="Ribosomal_bL31_2"/>
    <property type="match status" value="1"/>
</dbReference>
<sequence length="85" mass="9566">MKPGLHPDYHPVVFQDSSTGDAFLTRSTITSGQTIQWGDGNTYPLVVVEVTSWSHPFWTGARRIMDSAGQVEKFHRRYGQRAGRS</sequence>
<keyword evidence="1 3" id="KW-0689">Ribosomal protein</keyword>
<keyword evidence="2 3" id="KW-0687">Ribonucleoprotein</keyword>
<dbReference type="GO" id="GO:1990904">
    <property type="term" value="C:ribonucleoprotein complex"/>
    <property type="evidence" value="ECO:0007669"/>
    <property type="project" value="UniProtKB-KW"/>
</dbReference>
<dbReference type="GO" id="GO:0003735">
    <property type="term" value="F:structural constituent of ribosome"/>
    <property type="evidence" value="ECO:0007669"/>
    <property type="project" value="InterPro"/>
</dbReference>
<comment type="similarity">
    <text evidence="3">Belongs to the bacterial ribosomal protein bL31 family. Type B subfamily.</text>
</comment>
<dbReference type="GO" id="GO:0005840">
    <property type="term" value="C:ribosome"/>
    <property type="evidence" value="ECO:0007669"/>
    <property type="project" value="UniProtKB-KW"/>
</dbReference>
<evidence type="ECO:0000256" key="3">
    <source>
        <dbReference type="HAMAP-Rule" id="MF_00502"/>
    </source>
</evidence>
<reference evidence="4" key="1">
    <citation type="submission" date="2023-03" db="EMBL/GenBank/DDBJ databases">
        <title>Amycolatopsis taiwanensis NBRC 103393.</title>
        <authorList>
            <person name="Ichikawa N."/>
            <person name="Sato H."/>
            <person name="Tonouchi N."/>
        </authorList>
    </citation>
    <scope>NUCLEOTIDE SEQUENCE</scope>
    <source>
        <strain evidence="4">NBRC 103393</strain>
    </source>
</reference>
<dbReference type="Pfam" id="PF01197">
    <property type="entry name" value="Ribosomal_L31"/>
    <property type="match status" value="1"/>
</dbReference>
<gene>
    <name evidence="4" type="primary">rpmE</name>
    <name evidence="3" type="synonym">rpmE2</name>
    <name evidence="4" type="ORF">Atai01_14200</name>
</gene>
<dbReference type="InterPro" id="IPR002150">
    <property type="entry name" value="Ribosomal_bL31"/>
</dbReference>
<dbReference type="AlphaFoldDB" id="A0A9W6QXX4"/>
<accession>A0A9W6QXX4</accession>
<comment type="caution">
    <text evidence="4">The sequence shown here is derived from an EMBL/GenBank/DDBJ whole genome shotgun (WGS) entry which is preliminary data.</text>
</comment>
<dbReference type="PANTHER" id="PTHR33280:SF1">
    <property type="entry name" value="LARGE RIBOSOMAL SUBUNIT PROTEIN BL31C"/>
    <property type="match status" value="1"/>
</dbReference>
<evidence type="ECO:0000256" key="2">
    <source>
        <dbReference type="ARBA" id="ARBA00023274"/>
    </source>
</evidence>
<dbReference type="InterPro" id="IPR042105">
    <property type="entry name" value="Ribosomal_bL31_sf"/>
</dbReference>
<evidence type="ECO:0000313" key="5">
    <source>
        <dbReference type="Proteomes" id="UP001165136"/>
    </source>
</evidence>
<name>A0A9W6QXX4_9PSEU</name>
<organism evidence="4 5">
    <name type="scientific">Amycolatopsis taiwanensis</name>
    <dbReference type="NCBI Taxonomy" id="342230"/>
    <lineage>
        <taxon>Bacteria</taxon>
        <taxon>Bacillati</taxon>
        <taxon>Actinomycetota</taxon>
        <taxon>Actinomycetes</taxon>
        <taxon>Pseudonocardiales</taxon>
        <taxon>Pseudonocardiaceae</taxon>
        <taxon>Amycolatopsis</taxon>
    </lineage>
</organism>
<keyword evidence="5" id="KW-1185">Reference proteome</keyword>
<dbReference type="NCBIfam" id="NF002462">
    <property type="entry name" value="PRK01678.1"/>
    <property type="match status" value="1"/>
</dbReference>
<dbReference type="RefSeq" id="WP_285486285.1">
    <property type="nucleotide sequence ID" value="NZ_BSTI01000003.1"/>
</dbReference>
<dbReference type="SUPFAM" id="SSF143800">
    <property type="entry name" value="L28p-like"/>
    <property type="match status" value="1"/>
</dbReference>
<proteinExistence type="inferred from homology"/>
<dbReference type="GO" id="GO:0006412">
    <property type="term" value="P:translation"/>
    <property type="evidence" value="ECO:0007669"/>
    <property type="project" value="UniProtKB-UniRule"/>
</dbReference>
<dbReference type="Gene3D" id="4.10.830.30">
    <property type="entry name" value="Ribosomal protein L31"/>
    <property type="match status" value="1"/>
</dbReference>
<evidence type="ECO:0000313" key="4">
    <source>
        <dbReference type="EMBL" id="GLY64801.1"/>
    </source>
</evidence>
<dbReference type="PANTHER" id="PTHR33280">
    <property type="entry name" value="50S RIBOSOMAL PROTEIN L31, CHLOROPLASTIC"/>
    <property type="match status" value="1"/>
</dbReference>
<protein>
    <recommendedName>
        <fullName evidence="3">Large ribosomal subunit protein bL31B</fullName>
    </recommendedName>
</protein>
<dbReference type="EMBL" id="BSTI01000003">
    <property type="protein sequence ID" value="GLY64801.1"/>
    <property type="molecule type" value="Genomic_DNA"/>
</dbReference>
<comment type="subunit">
    <text evidence="3">Part of the 50S ribosomal subunit.</text>
</comment>
<dbReference type="InterPro" id="IPR027493">
    <property type="entry name" value="Ribosomal_bL31_B"/>
</dbReference>
<dbReference type="PROSITE" id="PS01143">
    <property type="entry name" value="RIBOSOMAL_L31"/>
    <property type="match status" value="1"/>
</dbReference>
<dbReference type="InterPro" id="IPR034704">
    <property type="entry name" value="Ribosomal_bL28/bL31-like_sf"/>
</dbReference>
<dbReference type="NCBIfam" id="TIGR00105">
    <property type="entry name" value="L31"/>
    <property type="match status" value="1"/>
</dbReference>